<dbReference type="STRING" id="1288826.MSNKSG1_05241"/>
<proteinExistence type="predicted"/>
<keyword evidence="2" id="KW-1185">Reference proteome</keyword>
<dbReference type="AlphaFoldDB" id="M7D7J2"/>
<dbReference type="Proteomes" id="UP000011960">
    <property type="component" value="Unassembled WGS sequence"/>
</dbReference>
<dbReference type="PATRIC" id="fig|1288826.3.peg.1022"/>
<dbReference type="eggNOG" id="COG0739">
    <property type="taxonomic scope" value="Bacteria"/>
</dbReference>
<evidence type="ECO:0000313" key="1">
    <source>
        <dbReference type="EMBL" id="EMP56713.1"/>
    </source>
</evidence>
<organism evidence="1 2">
    <name type="scientific">Marinobacter santoriniensis NKSG1</name>
    <dbReference type="NCBI Taxonomy" id="1288826"/>
    <lineage>
        <taxon>Bacteria</taxon>
        <taxon>Pseudomonadati</taxon>
        <taxon>Pseudomonadota</taxon>
        <taxon>Gammaproteobacteria</taxon>
        <taxon>Pseudomonadales</taxon>
        <taxon>Marinobacteraceae</taxon>
        <taxon>Marinobacter</taxon>
    </lineage>
</organism>
<accession>M7D7J2</accession>
<gene>
    <name evidence="1" type="ORF">MSNKSG1_05241</name>
</gene>
<name>M7D7J2_9GAMM</name>
<dbReference type="SUPFAM" id="SSF160246">
    <property type="entry name" value="EspE N-terminal domain-like"/>
    <property type="match status" value="1"/>
</dbReference>
<dbReference type="RefSeq" id="WP_008938203.1">
    <property type="nucleotide sequence ID" value="NZ_APAT01000013.1"/>
</dbReference>
<dbReference type="OrthoDB" id="8750002at2"/>
<evidence type="ECO:0000313" key="2">
    <source>
        <dbReference type="Proteomes" id="UP000011960"/>
    </source>
</evidence>
<sequence>MRIRQGFEEKSRLGRLLVNRGYLSEHQVDEGLRLQRETGQRLGEILIQAGWLTEKELHRVLKHQSRYRNAAALFTMVALPFQPVVSLAATGTAEASPISPTSGELLSRASLSLRSLSDTELAGVAGQADPTLVDRANLLSAMASNPAGEKGDQDGVPVDAVEGIKLAANVFVPVLNFLDSDLTISGVHYRDNEPRYTVRDDGALVMALPERIEEIRMDNIRVSGTSGPSMGNISMQDIRFDPRSSMTVYTR</sequence>
<comment type="caution">
    <text evidence="1">The sequence shown here is derived from an EMBL/GenBank/DDBJ whole genome shotgun (WGS) entry which is preliminary data.</text>
</comment>
<dbReference type="EMBL" id="APAT01000013">
    <property type="protein sequence ID" value="EMP56713.1"/>
    <property type="molecule type" value="Genomic_DNA"/>
</dbReference>
<dbReference type="InterPro" id="IPR037257">
    <property type="entry name" value="T2SS_E_N_sf"/>
</dbReference>
<reference evidence="1 2" key="1">
    <citation type="journal article" date="2013" name="Genome Announc.">
        <title>Genome Sequence of Hydrothermal Arsenic-Respiring Bacterium Marinobacter santoriniensis NKSG1T.</title>
        <authorList>
            <person name="Handley K.M."/>
            <person name="Upton M."/>
            <person name="Beatson S.A."/>
            <person name="Hery M."/>
            <person name="Lloyd J.R."/>
        </authorList>
    </citation>
    <scope>NUCLEOTIDE SEQUENCE [LARGE SCALE GENOMIC DNA]</scope>
    <source>
        <strain evidence="1 2">NKSG1</strain>
    </source>
</reference>
<protein>
    <submittedName>
        <fullName evidence="1">Type II secretory pathway, ATPase PulE/Tfp pilus assembly pathway, ATPase PilB</fullName>
    </submittedName>
</protein>